<dbReference type="AlphaFoldDB" id="A0A1A7NT45"/>
<evidence type="ECO:0000313" key="3">
    <source>
        <dbReference type="Proteomes" id="UP000092527"/>
    </source>
</evidence>
<reference evidence="3 4" key="1">
    <citation type="submission" date="2014-11" db="EMBL/GenBank/DDBJ databases">
        <title>Pan-genome of Gallibacterium spp.</title>
        <authorList>
            <person name="Kudirkiene E."/>
            <person name="Bojesen A.M."/>
        </authorList>
    </citation>
    <scope>NUCLEOTIDE SEQUENCE [LARGE SCALE GENOMIC DNA]</scope>
    <source>
        <strain evidence="2 3">18469/18</strain>
        <strain evidence="1 4">F150</strain>
    </source>
</reference>
<comment type="caution">
    <text evidence="1">The sequence shown here is derived from an EMBL/GenBank/DDBJ whole genome shotgun (WGS) entry which is preliminary data.</text>
</comment>
<dbReference type="Proteomes" id="UP000092527">
    <property type="component" value="Unassembled WGS sequence"/>
</dbReference>
<evidence type="ECO:0000313" key="1">
    <source>
        <dbReference type="EMBL" id="OBW92681.1"/>
    </source>
</evidence>
<dbReference type="SUPFAM" id="SSF89447">
    <property type="entry name" value="AbrB/MazE/MraZ-like"/>
    <property type="match status" value="1"/>
</dbReference>
<evidence type="ECO:0000313" key="4">
    <source>
        <dbReference type="Proteomes" id="UP000092649"/>
    </source>
</evidence>
<gene>
    <name evidence="1" type="ORF">QS62_08665</name>
    <name evidence="2" type="ORF">QV09_06235</name>
</gene>
<dbReference type="EMBL" id="JTJL01000046">
    <property type="protein sequence ID" value="OBW92681.1"/>
    <property type="molecule type" value="Genomic_DNA"/>
</dbReference>
<organism evidence="1 4">
    <name type="scientific">Gallibacterium salpingitidis</name>
    <dbReference type="NCBI Taxonomy" id="505341"/>
    <lineage>
        <taxon>Bacteria</taxon>
        <taxon>Pseudomonadati</taxon>
        <taxon>Pseudomonadota</taxon>
        <taxon>Gammaproteobacteria</taxon>
        <taxon>Pasteurellales</taxon>
        <taxon>Pasteurellaceae</taxon>
        <taxon>Gallibacterium</taxon>
    </lineage>
</organism>
<sequence>MMIGRLRQQGGAIILTVPNTIATQMGWEAGHTLNIEKQGDQVVLSSVTRQPRGRKTVAQLLEGIDSEEVAALNTEMIEIEGEPKGNEVW</sequence>
<name>A0A1A7NT45_9PAST</name>
<dbReference type="InterPro" id="IPR037914">
    <property type="entry name" value="SpoVT-AbrB_sf"/>
</dbReference>
<dbReference type="STRING" id="505341.QV08_03230"/>
<keyword evidence="4" id="KW-1185">Reference proteome</keyword>
<dbReference type="EMBL" id="JTJU01000033">
    <property type="protein sequence ID" value="OBX10303.1"/>
    <property type="molecule type" value="Genomic_DNA"/>
</dbReference>
<accession>A0A1A7NT45</accession>
<dbReference type="Gene3D" id="2.10.260.10">
    <property type="match status" value="1"/>
</dbReference>
<proteinExistence type="predicted"/>
<dbReference type="Proteomes" id="UP000092649">
    <property type="component" value="Unassembled WGS sequence"/>
</dbReference>
<protein>
    <submittedName>
        <fullName evidence="1">Antitoxin</fullName>
    </submittedName>
</protein>
<evidence type="ECO:0000313" key="2">
    <source>
        <dbReference type="EMBL" id="OBX10303.1"/>
    </source>
</evidence>